<dbReference type="Pfam" id="PF13458">
    <property type="entry name" value="Peripla_BP_6"/>
    <property type="match status" value="1"/>
</dbReference>
<evidence type="ECO:0000313" key="5">
    <source>
        <dbReference type="EMBL" id="SMC12644.1"/>
    </source>
</evidence>
<evidence type="ECO:0000256" key="3">
    <source>
        <dbReference type="ARBA" id="ARBA00022970"/>
    </source>
</evidence>
<keyword evidence="2" id="KW-0732">Signal</keyword>
<keyword evidence="6" id="KW-1185">Reference proteome</keyword>
<evidence type="ECO:0000259" key="4">
    <source>
        <dbReference type="Pfam" id="PF13458"/>
    </source>
</evidence>
<dbReference type="InterPro" id="IPR028081">
    <property type="entry name" value="Leu-bd"/>
</dbReference>
<dbReference type="GO" id="GO:0006865">
    <property type="term" value="P:amino acid transport"/>
    <property type="evidence" value="ECO:0007669"/>
    <property type="project" value="UniProtKB-KW"/>
</dbReference>
<dbReference type="InterPro" id="IPR051010">
    <property type="entry name" value="BCAA_transport"/>
</dbReference>
<dbReference type="Gene3D" id="3.40.50.2300">
    <property type="match status" value="2"/>
</dbReference>
<sequence>MESSSFAQRLAISGALPRLSVGMAKTVDIGFLAPLSGQVESWGLPGLHGCRIWESWLNNAGGLLIGGRRYPIRIHAYDCGDDPVEAREGAMQLVQEHDIKLMMMLGGDSFAAVADFLGERRILTSTLLPSDLSPDTPYLVALSEVHPIYVATGVDWLARTRPELKTVAMCTQADGMGLPSLATYRAAFKAAGVRVVKEVQYPAEGGDVAGIVQPMLDLDPDILCWCTSYTPMVHAMTEYAYAQGYEGQIVSCTLDHYEVLVEKTSRDFMEGVLFQFPDFDDPALREKAFFFNQPNVFYEEYNNKFPGSWSAVSWEYAAILDIWHAAVEKAGTVNPVSVLAAMKQLGHVTHAFGHAEWWGRDIFGINNALIGDWPVVTVQKGKARIVEFGSVPDWLAKHSELLKAEMLDLGQMWQQRVNRPDAGPELSARTVES</sequence>
<comment type="similarity">
    <text evidence="1">Belongs to the leucine-binding protein family.</text>
</comment>
<dbReference type="SUPFAM" id="SSF53822">
    <property type="entry name" value="Periplasmic binding protein-like I"/>
    <property type="match status" value="1"/>
</dbReference>
<organism evidence="5 6">
    <name type="scientific">Roseovarius aestuarii</name>
    <dbReference type="NCBI Taxonomy" id="475083"/>
    <lineage>
        <taxon>Bacteria</taxon>
        <taxon>Pseudomonadati</taxon>
        <taxon>Pseudomonadota</taxon>
        <taxon>Alphaproteobacteria</taxon>
        <taxon>Rhodobacterales</taxon>
        <taxon>Roseobacteraceae</taxon>
        <taxon>Roseovarius</taxon>
    </lineage>
</organism>
<dbReference type="AlphaFoldDB" id="A0A1X7BSU7"/>
<proteinExistence type="inferred from homology"/>
<evidence type="ECO:0000313" key="6">
    <source>
        <dbReference type="Proteomes" id="UP000193224"/>
    </source>
</evidence>
<gene>
    <name evidence="5" type="ORF">ROA7745_02472</name>
</gene>
<keyword evidence="3" id="KW-0813">Transport</keyword>
<dbReference type="CDD" id="cd06336">
    <property type="entry name" value="PBP1_ABC_ligand_binding-like"/>
    <property type="match status" value="1"/>
</dbReference>
<protein>
    <recommendedName>
        <fullName evidence="4">Leucine-binding protein domain-containing protein</fullName>
    </recommendedName>
</protein>
<dbReference type="InterPro" id="IPR028082">
    <property type="entry name" value="Peripla_BP_I"/>
</dbReference>
<dbReference type="PANTHER" id="PTHR30483:SF37">
    <property type="entry name" value="ABC TRANSPORTER SUBSTRATE-BINDING PROTEIN"/>
    <property type="match status" value="1"/>
</dbReference>
<dbReference type="OrthoDB" id="9791590at2"/>
<evidence type="ECO:0000256" key="2">
    <source>
        <dbReference type="ARBA" id="ARBA00022729"/>
    </source>
</evidence>
<dbReference type="RefSeq" id="WP_085800586.1">
    <property type="nucleotide sequence ID" value="NZ_FWXB01000008.1"/>
</dbReference>
<keyword evidence="3" id="KW-0029">Amino-acid transport</keyword>
<name>A0A1X7BSU7_9RHOB</name>
<accession>A0A1X7BSU7</accession>
<evidence type="ECO:0000256" key="1">
    <source>
        <dbReference type="ARBA" id="ARBA00010062"/>
    </source>
</evidence>
<dbReference type="EMBL" id="FWXB01000008">
    <property type="protein sequence ID" value="SMC12644.1"/>
    <property type="molecule type" value="Genomic_DNA"/>
</dbReference>
<reference evidence="5 6" key="1">
    <citation type="submission" date="2017-03" db="EMBL/GenBank/DDBJ databases">
        <authorList>
            <person name="Afonso C.L."/>
            <person name="Miller P.J."/>
            <person name="Scott M.A."/>
            <person name="Spackman E."/>
            <person name="Goraichik I."/>
            <person name="Dimitrov K.M."/>
            <person name="Suarez D.L."/>
            <person name="Swayne D.E."/>
        </authorList>
    </citation>
    <scope>NUCLEOTIDE SEQUENCE [LARGE SCALE GENOMIC DNA]</scope>
    <source>
        <strain evidence="5 6">CECT 7745</strain>
    </source>
</reference>
<feature type="domain" description="Leucine-binding protein" evidence="4">
    <location>
        <begin position="26"/>
        <end position="380"/>
    </location>
</feature>
<dbReference type="PANTHER" id="PTHR30483">
    <property type="entry name" value="LEUCINE-SPECIFIC-BINDING PROTEIN"/>
    <property type="match status" value="1"/>
</dbReference>
<dbReference type="Proteomes" id="UP000193224">
    <property type="component" value="Unassembled WGS sequence"/>
</dbReference>